<comment type="caution">
    <text evidence="1">The sequence shown here is derived from an EMBL/GenBank/DDBJ whole genome shotgun (WGS) entry which is preliminary data.</text>
</comment>
<evidence type="ECO:0000313" key="2">
    <source>
        <dbReference type="Proteomes" id="UP000186817"/>
    </source>
</evidence>
<dbReference type="EMBL" id="LSRX01000022">
    <property type="protein sequence ID" value="OLQ13844.1"/>
    <property type="molecule type" value="Genomic_DNA"/>
</dbReference>
<protein>
    <submittedName>
        <fullName evidence="1">Uncharacterized protein</fullName>
    </submittedName>
</protein>
<name>A0A1Q9F2B5_SYMMI</name>
<keyword evidence="2" id="KW-1185">Reference proteome</keyword>
<reference evidence="1 2" key="1">
    <citation type="submission" date="2016-02" db="EMBL/GenBank/DDBJ databases">
        <title>Genome analysis of coral dinoflagellate symbionts highlights evolutionary adaptations to a symbiotic lifestyle.</title>
        <authorList>
            <person name="Aranda M."/>
            <person name="Li Y."/>
            <person name="Liew Y.J."/>
            <person name="Baumgarten S."/>
            <person name="Simakov O."/>
            <person name="Wilson M."/>
            <person name="Piel J."/>
            <person name="Ashoor H."/>
            <person name="Bougouffa S."/>
            <person name="Bajic V.B."/>
            <person name="Ryu T."/>
            <person name="Ravasi T."/>
            <person name="Bayer T."/>
            <person name="Micklem G."/>
            <person name="Kim H."/>
            <person name="Bhak J."/>
            <person name="Lajeunesse T.C."/>
            <person name="Voolstra C.R."/>
        </authorList>
    </citation>
    <scope>NUCLEOTIDE SEQUENCE [LARGE SCALE GENOMIC DNA]</scope>
    <source>
        <strain evidence="1 2">CCMP2467</strain>
    </source>
</reference>
<proteinExistence type="predicted"/>
<gene>
    <name evidence="1" type="ORF">AK812_SmicGene2044</name>
</gene>
<sequence>MAVEPEPAAKRQRRVWLSNNDRYQSVFLNEGDIGDDLRRKAKPSLNEEQLAYVKLVHADGVALDLFTEVPADVGVDRDTALRVVVEDGMCIPVIRAVLNTCFDMLNACGVAEKRCVDKGAP</sequence>
<evidence type="ECO:0000313" key="1">
    <source>
        <dbReference type="EMBL" id="OLQ13844.1"/>
    </source>
</evidence>
<dbReference type="Proteomes" id="UP000186817">
    <property type="component" value="Unassembled WGS sequence"/>
</dbReference>
<accession>A0A1Q9F2B5</accession>
<dbReference type="AlphaFoldDB" id="A0A1Q9F2B5"/>
<organism evidence="1 2">
    <name type="scientific">Symbiodinium microadriaticum</name>
    <name type="common">Dinoflagellate</name>
    <name type="synonym">Zooxanthella microadriatica</name>
    <dbReference type="NCBI Taxonomy" id="2951"/>
    <lineage>
        <taxon>Eukaryota</taxon>
        <taxon>Sar</taxon>
        <taxon>Alveolata</taxon>
        <taxon>Dinophyceae</taxon>
        <taxon>Suessiales</taxon>
        <taxon>Symbiodiniaceae</taxon>
        <taxon>Symbiodinium</taxon>
    </lineage>
</organism>